<feature type="domain" description="GST C-terminal" evidence="4">
    <location>
        <begin position="100"/>
        <end position="221"/>
    </location>
</feature>
<dbReference type="Gene3D" id="3.40.30.10">
    <property type="entry name" value="Glutaredoxin"/>
    <property type="match status" value="1"/>
</dbReference>
<keyword evidence="6" id="KW-1185">Reference proteome</keyword>
<dbReference type="InterPro" id="IPR010987">
    <property type="entry name" value="Glutathione-S-Trfase_C-like"/>
</dbReference>
<dbReference type="SUPFAM" id="SSF47616">
    <property type="entry name" value="GST C-terminal domain-like"/>
    <property type="match status" value="1"/>
</dbReference>
<dbReference type="EMBL" id="AAMT01000020">
    <property type="protein sequence ID" value="EAQ11044.1"/>
    <property type="molecule type" value="Genomic_DNA"/>
</dbReference>
<proteinExistence type="inferred from homology"/>
<dbReference type="PROSITE" id="PS50405">
    <property type="entry name" value="GST_CTER"/>
    <property type="match status" value="1"/>
</dbReference>
<dbReference type="Pfam" id="PF00043">
    <property type="entry name" value="GST_C"/>
    <property type="match status" value="1"/>
</dbReference>
<accession>A3VKZ4</accession>
<feature type="region of interest" description="Disordered" evidence="2">
    <location>
        <begin position="211"/>
        <end position="244"/>
    </location>
</feature>
<sequence length="258" mass="29397">MWLSEKDDDMTDPTERILFGTGSPNVRKVGLLLEELGLDYAMKHVAVFSGEQFEPDFLAMNPIGKVPVLTDPGADEPLFESNAILIYLAETYGPDFLPAAGAARRDVMRWLMVQTALVGPMLGQYNHYHLVVKHGSEPYSAARYRNQSETVYRHLDDRLASRDWIAGDGYSIADIAIWPWTLYLERHEFAPEDFPNLARWRAQIAERPAAKRMTHRVETEYDPRNNLTRRSSSPESLDRLFNRKPDGPEADFSLIVSV</sequence>
<dbReference type="SUPFAM" id="SSF52833">
    <property type="entry name" value="Thioredoxin-like"/>
    <property type="match status" value="1"/>
</dbReference>
<comment type="similarity">
    <text evidence="1">Belongs to the GST superfamily.</text>
</comment>
<dbReference type="PROSITE" id="PS50404">
    <property type="entry name" value="GST_NTER"/>
    <property type="match status" value="1"/>
</dbReference>
<name>A3VKZ4_9RHOB</name>
<gene>
    <name evidence="5" type="ORF">RB2654_05150</name>
</gene>
<dbReference type="AlphaFoldDB" id="A3VKZ4"/>
<dbReference type="PANTHER" id="PTHR44051:SF8">
    <property type="entry name" value="GLUTATHIONE S-TRANSFERASE GSTA"/>
    <property type="match status" value="1"/>
</dbReference>
<evidence type="ECO:0000313" key="5">
    <source>
        <dbReference type="EMBL" id="EAQ11044.1"/>
    </source>
</evidence>
<dbReference type="eggNOG" id="COG0625">
    <property type="taxonomic scope" value="Bacteria"/>
</dbReference>
<dbReference type="RefSeq" id="WP_008329321.1">
    <property type="nucleotide sequence ID" value="NZ_CH902578.1"/>
</dbReference>
<organism evidence="5 6">
    <name type="scientific">Maritimibacter alkaliphilus HTCC2654</name>
    <dbReference type="NCBI Taxonomy" id="314271"/>
    <lineage>
        <taxon>Bacteria</taxon>
        <taxon>Pseudomonadati</taxon>
        <taxon>Pseudomonadota</taxon>
        <taxon>Alphaproteobacteria</taxon>
        <taxon>Rhodobacterales</taxon>
        <taxon>Roseobacteraceae</taxon>
        <taxon>Maritimibacter</taxon>
    </lineage>
</organism>
<feature type="domain" description="GST N-terminal" evidence="3">
    <location>
        <begin position="13"/>
        <end position="96"/>
    </location>
</feature>
<dbReference type="Proteomes" id="UP000002931">
    <property type="component" value="Unassembled WGS sequence"/>
</dbReference>
<dbReference type="InterPro" id="IPR036282">
    <property type="entry name" value="Glutathione-S-Trfase_C_sf"/>
</dbReference>
<reference evidence="5 6" key="1">
    <citation type="journal article" date="2010" name="J. Bacteriol.">
        <title>Genome sequences of Pelagibaca bermudensis HTCC2601T and Maritimibacter alkaliphilus HTCC2654T, the type strains of two marine Roseobacter genera.</title>
        <authorList>
            <person name="Thrash J.C."/>
            <person name="Cho J.C."/>
            <person name="Ferriera S."/>
            <person name="Johnson J."/>
            <person name="Vergin K.L."/>
            <person name="Giovannoni S.J."/>
        </authorList>
    </citation>
    <scope>NUCLEOTIDE SEQUENCE [LARGE SCALE GENOMIC DNA]</scope>
    <source>
        <strain evidence="5 6">HTCC2654</strain>
    </source>
</reference>
<dbReference type="PANTHER" id="PTHR44051">
    <property type="entry name" value="GLUTATHIONE S-TRANSFERASE-RELATED"/>
    <property type="match status" value="1"/>
</dbReference>
<evidence type="ECO:0000259" key="4">
    <source>
        <dbReference type="PROSITE" id="PS50405"/>
    </source>
</evidence>
<evidence type="ECO:0000259" key="3">
    <source>
        <dbReference type="PROSITE" id="PS50404"/>
    </source>
</evidence>
<protein>
    <submittedName>
        <fullName evidence="5">Glutathione S-transferase, N-terminal:Glutathione S-transferase, C-terminal</fullName>
    </submittedName>
</protein>
<comment type="caution">
    <text evidence="5">The sequence shown here is derived from an EMBL/GenBank/DDBJ whole genome shotgun (WGS) entry which is preliminary data.</text>
</comment>
<evidence type="ECO:0000313" key="6">
    <source>
        <dbReference type="Proteomes" id="UP000002931"/>
    </source>
</evidence>
<dbReference type="SFLD" id="SFLDG00358">
    <property type="entry name" value="Main_(cytGST)"/>
    <property type="match status" value="1"/>
</dbReference>
<dbReference type="GO" id="GO:0016740">
    <property type="term" value="F:transferase activity"/>
    <property type="evidence" value="ECO:0007669"/>
    <property type="project" value="UniProtKB-KW"/>
</dbReference>
<feature type="compositionally biased region" description="Polar residues" evidence="2">
    <location>
        <begin position="225"/>
        <end position="235"/>
    </location>
</feature>
<evidence type="ECO:0000256" key="2">
    <source>
        <dbReference type="SAM" id="MobiDB-lite"/>
    </source>
</evidence>
<dbReference type="InterPro" id="IPR040079">
    <property type="entry name" value="Glutathione_S-Trfase"/>
</dbReference>
<dbReference type="Gene3D" id="1.20.1050.10">
    <property type="match status" value="1"/>
</dbReference>
<dbReference type="STRING" id="314271.RB2654_05150"/>
<dbReference type="HOGENOM" id="CLU_011226_14_4_5"/>
<dbReference type="SFLD" id="SFLDG01151">
    <property type="entry name" value="Main.2:_Nu-like"/>
    <property type="match status" value="1"/>
</dbReference>
<dbReference type="InterPro" id="IPR004045">
    <property type="entry name" value="Glutathione_S-Trfase_N"/>
</dbReference>
<keyword evidence="5" id="KW-0808">Transferase</keyword>
<dbReference type="InterPro" id="IPR004046">
    <property type="entry name" value="GST_C"/>
</dbReference>
<dbReference type="Pfam" id="PF02798">
    <property type="entry name" value="GST_N"/>
    <property type="match status" value="1"/>
</dbReference>
<dbReference type="OrthoDB" id="9803562at2"/>
<evidence type="ECO:0000256" key="1">
    <source>
        <dbReference type="RuleBase" id="RU003494"/>
    </source>
</evidence>
<dbReference type="InterPro" id="IPR036249">
    <property type="entry name" value="Thioredoxin-like_sf"/>
</dbReference>
<dbReference type="SFLD" id="SFLDS00019">
    <property type="entry name" value="Glutathione_Transferase_(cytos"/>
    <property type="match status" value="1"/>
</dbReference>